<evidence type="ECO:0000256" key="10">
    <source>
        <dbReference type="SAM" id="MobiDB-lite"/>
    </source>
</evidence>
<dbReference type="SUPFAM" id="SSF48403">
    <property type="entry name" value="Ankyrin repeat"/>
    <property type="match status" value="2"/>
</dbReference>
<keyword evidence="9" id="KW-0175">Coiled coil</keyword>
<feature type="compositionally biased region" description="Low complexity" evidence="10">
    <location>
        <begin position="202"/>
        <end position="212"/>
    </location>
</feature>
<dbReference type="SUPFAM" id="SSF81324">
    <property type="entry name" value="Voltage-gated potassium channels"/>
    <property type="match status" value="1"/>
</dbReference>
<dbReference type="SUPFAM" id="SSF51206">
    <property type="entry name" value="cAMP-binding domain-like"/>
    <property type="match status" value="1"/>
</dbReference>
<keyword evidence="7 11" id="KW-0472">Membrane</keyword>
<dbReference type="PANTHER" id="PTHR45743:SF2">
    <property type="entry name" value="POTASSIUM CHANNEL AKT1"/>
    <property type="match status" value="1"/>
</dbReference>
<dbReference type="GO" id="GO:0005249">
    <property type="term" value="F:voltage-gated potassium channel activity"/>
    <property type="evidence" value="ECO:0007669"/>
    <property type="project" value="InterPro"/>
</dbReference>
<evidence type="ECO:0000256" key="9">
    <source>
        <dbReference type="SAM" id="Coils"/>
    </source>
</evidence>
<feature type="transmembrane region" description="Helical" evidence="11">
    <location>
        <begin position="162"/>
        <end position="183"/>
    </location>
</feature>
<feature type="repeat" description="ANK" evidence="8">
    <location>
        <begin position="919"/>
        <end position="951"/>
    </location>
</feature>
<dbReference type="CDD" id="cd00038">
    <property type="entry name" value="CAP_ED"/>
    <property type="match status" value="1"/>
</dbReference>
<keyword evidence="6" id="KW-0406">Ion transport</keyword>
<keyword evidence="5 11" id="KW-1133">Transmembrane helix</keyword>
<accession>A0AB34JLB6</accession>
<evidence type="ECO:0000256" key="7">
    <source>
        <dbReference type="ARBA" id="ARBA00023136"/>
    </source>
</evidence>
<dbReference type="Gene3D" id="1.10.287.70">
    <property type="match status" value="1"/>
</dbReference>
<feature type="region of interest" description="Disordered" evidence="10">
    <location>
        <begin position="1150"/>
        <end position="1170"/>
    </location>
</feature>
<keyword evidence="8" id="KW-0040">ANK repeat</keyword>
<comment type="similarity">
    <text evidence="2">Belongs to the potassium channel family. Plant (TC 1.A.1.4) subfamily.</text>
</comment>
<feature type="repeat" description="ANK" evidence="8">
    <location>
        <begin position="1018"/>
        <end position="1050"/>
    </location>
</feature>
<dbReference type="PROSITE" id="PS50297">
    <property type="entry name" value="ANK_REP_REGION"/>
    <property type="match status" value="5"/>
</dbReference>
<dbReference type="PROSITE" id="PS50088">
    <property type="entry name" value="ANK_REPEAT"/>
    <property type="match status" value="5"/>
</dbReference>
<feature type="repeat" description="ANK" evidence="8">
    <location>
        <begin position="820"/>
        <end position="852"/>
    </location>
</feature>
<comment type="subcellular location">
    <subcellularLocation>
        <location evidence="1">Membrane</location>
        <topology evidence="1">Multi-pass membrane protein</topology>
    </subcellularLocation>
</comment>
<dbReference type="Gene3D" id="1.10.287.630">
    <property type="entry name" value="Helix hairpin bin"/>
    <property type="match status" value="1"/>
</dbReference>
<evidence type="ECO:0000256" key="3">
    <source>
        <dbReference type="ARBA" id="ARBA00022448"/>
    </source>
</evidence>
<feature type="transmembrane region" description="Helical" evidence="11">
    <location>
        <begin position="399"/>
        <end position="416"/>
    </location>
</feature>
<feature type="transmembrane region" description="Helical" evidence="11">
    <location>
        <begin position="138"/>
        <end position="156"/>
    </location>
</feature>
<proteinExistence type="inferred from homology"/>
<dbReference type="Gene3D" id="1.25.40.20">
    <property type="entry name" value="Ankyrin repeat-containing domain"/>
    <property type="match status" value="5"/>
</dbReference>
<evidence type="ECO:0000256" key="6">
    <source>
        <dbReference type="ARBA" id="ARBA00023065"/>
    </source>
</evidence>
<dbReference type="InterPro" id="IPR005821">
    <property type="entry name" value="Ion_trans_dom"/>
</dbReference>
<dbReference type="AlphaFoldDB" id="A0AB34JLB6"/>
<dbReference type="InterPro" id="IPR002110">
    <property type="entry name" value="Ankyrin_rpt"/>
</dbReference>
<dbReference type="EMBL" id="JBGBPQ010000007">
    <property type="protein sequence ID" value="KAL1521710.1"/>
    <property type="molecule type" value="Genomic_DNA"/>
</dbReference>
<feature type="transmembrane region" description="Helical" evidence="11">
    <location>
        <begin position="317"/>
        <end position="338"/>
    </location>
</feature>
<evidence type="ECO:0000256" key="5">
    <source>
        <dbReference type="ARBA" id="ARBA00022989"/>
    </source>
</evidence>
<evidence type="ECO:0000313" key="13">
    <source>
        <dbReference type="EMBL" id="KAL1521710.1"/>
    </source>
</evidence>
<comment type="caution">
    <text evidence="13">The sequence shown here is derived from an EMBL/GenBank/DDBJ whole genome shotgun (WGS) entry which is preliminary data.</text>
</comment>
<dbReference type="Proteomes" id="UP001515480">
    <property type="component" value="Unassembled WGS sequence"/>
</dbReference>
<evidence type="ECO:0000256" key="2">
    <source>
        <dbReference type="ARBA" id="ARBA00007929"/>
    </source>
</evidence>
<evidence type="ECO:0000256" key="4">
    <source>
        <dbReference type="ARBA" id="ARBA00022692"/>
    </source>
</evidence>
<feature type="repeat" description="ANK" evidence="8">
    <location>
        <begin position="1117"/>
        <end position="1149"/>
    </location>
</feature>
<dbReference type="InterPro" id="IPR036770">
    <property type="entry name" value="Ankyrin_rpt-contain_sf"/>
</dbReference>
<dbReference type="SMART" id="SM00248">
    <property type="entry name" value="ANK"/>
    <property type="match status" value="11"/>
</dbReference>
<dbReference type="InterPro" id="IPR000595">
    <property type="entry name" value="cNMP-bd_dom"/>
</dbReference>
<feature type="domain" description="Cyclic nucleotide-binding" evidence="12">
    <location>
        <begin position="502"/>
        <end position="604"/>
    </location>
</feature>
<dbReference type="InterPro" id="IPR014710">
    <property type="entry name" value="RmlC-like_jellyroll"/>
</dbReference>
<feature type="region of interest" description="Disordered" evidence="10">
    <location>
        <begin position="197"/>
        <end position="241"/>
    </location>
</feature>
<dbReference type="PANTHER" id="PTHR45743">
    <property type="entry name" value="POTASSIUM CHANNEL AKT1"/>
    <property type="match status" value="1"/>
</dbReference>
<gene>
    <name evidence="13" type="ORF">AB1Y20_021365</name>
</gene>
<keyword evidence="14" id="KW-1185">Reference proteome</keyword>
<dbReference type="PROSITE" id="PS50042">
    <property type="entry name" value="CNMP_BINDING_3"/>
    <property type="match status" value="1"/>
</dbReference>
<name>A0AB34JLB6_PRYPA</name>
<feature type="compositionally biased region" description="Basic and acidic residues" evidence="10">
    <location>
        <begin position="1150"/>
        <end position="1160"/>
    </location>
</feature>
<protein>
    <recommendedName>
        <fullName evidence="12">Cyclic nucleotide-binding domain-containing protein</fullName>
    </recommendedName>
</protein>
<evidence type="ECO:0000256" key="11">
    <source>
        <dbReference type="SAM" id="Phobius"/>
    </source>
</evidence>
<evidence type="ECO:0000313" key="14">
    <source>
        <dbReference type="Proteomes" id="UP001515480"/>
    </source>
</evidence>
<dbReference type="GO" id="GO:0016020">
    <property type="term" value="C:membrane"/>
    <property type="evidence" value="ECO:0007669"/>
    <property type="project" value="UniProtKB-SubCell"/>
</dbReference>
<evidence type="ECO:0000259" key="12">
    <source>
        <dbReference type="PROSITE" id="PS50042"/>
    </source>
</evidence>
<dbReference type="SMART" id="SM00100">
    <property type="entry name" value="cNMP"/>
    <property type="match status" value="1"/>
</dbReference>
<dbReference type="Gene3D" id="2.60.120.10">
    <property type="entry name" value="Jelly Rolls"/>
    <property type="match status" value="1"/>
</dbReference>
<evidence type="ECO:0000256" key="1">
    <source>
        <dbReference type="ARBA" id="ARBA00004141"/>
    </source>
</evidence>
<feature type="coiled-coil region" evidence="9">
    <location>
        <begin position="661"/>
        <end position="692"/>
    </location>
</feature>
<dbReference type="Pfam" id="PF12796">
    <property type="entry name" value="Ank_2"/>
    <property type="match status" value="5"/>
</dbReference>
<dbReference type="InterPro" id="IPR045319">
    <property type="entry name" value="KAT/AKT"/>
</dbReference>
<dbReference type="InterPro" id="IPR018490">
    <property type="entry name" value="cNMP-bd_dom_sf"/>
</dbReference>
<feature type="repeat" description="ANK" evidence="8">
    <location>
        <begin position="721"/>
        <end position="753"/>
    </location>
</feature>
<feature type="region of interest" description="Disordered" evidence="10">
    <location>
        <begin position="559"/>
        <end position="579"/>
    </location>
</feature>
<reference evidence="13 14" key="1">
    <citation type="journal article" date="2024" name="Science">
        <title>Giant polyketide synthase enzymes in the biosynthesis of giant marine polyether toxins.</title>
        <authorList>
            <person name="Fallon T.R."/>
            <person name="Shende V.V."/>
            <person name="Wierzbicki I.H."/>
            <person name="Pendleton A.L."/>
            <person name="Watervoot N.F."/>
            <person name="Auber R.P."/>
            <person name="Gonzalez D.J."/>
            <person name="Wisecaver J.H."/>
            <person name="Moore B.S."/>
        </authorList>
    </citation>
    <scope>NUCLEOTIDE SEQUENCE [LARGE SCALE GENOMIC DNA]</scope>
    <source>
        <strain evidence="13 14">12B1</strain>
    </source>
</reference>
<dbReference type="Pfam" id="PF00520">
    <property type="entry name" value="Ion_trans"/>
    <property type="match status" value="1"/>
</dbReference>
<organism evidence="13 14">
    <name type="scientific">Prymnesium parvum</name>
    <name type="common">Toxic golden alga</name>
    <dbReference type="NCBI Taxonomy" id="97485"/>
    <lineage>
        <taxon>Eukaryota</taxon>
        <taxon>Haptista</taxon>
        <taxon>Haptophyta</taxon>
        <taxon>Prymnesiophyceae</taxon>
        <taxon>Prymnesiales</taxon>
        <taxon>Prymnesiaceae</taxon>
        <taxon>Prymnesium</taxon>
    </lineage>
</organism>
<keyword evidence="4 11" id="KW-0812">Transmembrane</keyword>
<keyword evidence="3" id="KW-0813">Transport</keyword>
<feature type="transmembrane region" description="Helical" evidence="11">
    <location>
        <begin position="369"/>
        <end position="387"/>
    </location>
</feature>
<evidence type="ECO:0000256" key="8">
    <source>
        <dbReference type="PROSITE-ProRule" id="PRU00023"/>
    </source>
</evidence>
<sequence>MSTPRILYYPLLLEPNFSAFVRLPPGLTHPTTLPPPFRQVHIDLPHHQSVVNRMTTAGVPKPDGIRRGSFDFKFGSRKMLIPMAGRRGSASSTISTKRRQSISSVDWRLERMKKKSFIARLWFDVKVMWRSSPWTMRGTMETAVALFYLFFVPYQIGFETDVQFNTLYAICYTLDSLLVLSIASKQVKGMNITANDQSMDMSSSSRASIRGASGRGESERSTGESSTVVMDLSSRGAESKPPAAPIFKIPPSVKKKIFPVSMLLLALPFDALLWATSARESIPFVRLTRYAYALMQSHLDLVYLERSQFMPFGLTRMTRMLGFNLVLTHCLACFFFYFTTRPGADHFSTAPWLSSHTANPGVTTRYLRSMYWSFMTFTTVGHVDIVARDVDDPGMDWEVGAAIVVAVVATFAYIYINANFTTMMIRLNSRLEQYRAQLAGIDAYLTRNKVSKDVCKRVKRHFARSQQATASADKALLDSLPGSLQREVLQDIHMRTLRAASTFINLDPAALAQVCAVVRSVTYLPEEILVQQGDVVTEMYFLEEGSILYVSILEMAGEEDDEDERQSSPGGRNKLVKTPTASSLLATRSAKRPSLEAQRTEKMLKHRGAPMCELAFLFGVRQEATLEAVSMSKCCSLQKADYMALTQEFPDILDQAQCAVLAQMRQNNDPLLQEVERMQTKSEKQIAKLADMLFASAAGKLEVVQEAVEQGGVDVNEADYEGRTAMHIAASSSQLAILDFLVSRRANVNRKDSFGKTPLANAVAKGHEQVASILHNVGGELGWDEAEMASELCEKAREGDNKRITLLLACNARVNAADYDSRTCLHLAASEGNFKVCELLLKHNADVNVTDRWGGTPLRDAIREGHDEVAKLLRGEDGELNYDEANASGELCELARLGLAARLDLLLHCGCDVNAADYDARTCLHLAASVGNLPIVQRLVELKADVNARDRWGGTPLRDAVREGHPEVARALSGFGGLLGHDEAEVSGELCELAKQGDVEKLEVLLSCGVYISAADYDQRTCLHLAASEGKMEIVKRLLSHKADVNVRDRWGGTPLSDAVREGHNDIALVIKDNGGQLGMDDLAMGTALCEFARDAKIDKLQAMVRCGASVNNCDHEGRTALHVAAAEGHKAVVEALLALGATATIKDRGGYTPRQEAEPHGWPASLWGG</sequence>